<sequence>MMCSSPPTPDPISVIALFVAFARVSEGKGSSCYLSHSVADGNNCRRNLERGYRCDNPGCTPRTQHNEAWTALGRKAGLVVDRRCKREEARKAAKKAVAAAKAAYYAEVSEKLETRDGERYLYRLAKARCRQAEDIEKFFGINDENGHLVMDRKRAVKRWRDYFEEISNVEFEHPAVPFASPVYGAVQKITVSETEAALRMMKSGKATGPDDLPADLRKSKGWCPADWLTGFFNQVVAEKKVPESWQQSTTIPIWKKKGSPADCASYRPIRLLSHTMKVFERIVDRRIRDVVQLSNNQCGFVAGCGTVDAIHAVRLLLEKHREKQKPVHFAFLDLEKAFDRVPREVIWYALRRHGVPEELIEWVRILYSCPISRVRAPAGTSMEFPISVGVQQGSALSPLLFVVVMDAITRDLQKAAPWTLLYADDVMLACEDKAELE</sequence>
<dbReference type="CDD" id="cd01650">
    <property type="entry name" value="RT_nLTR_like"/>
    <property type="match status" value="1"/>
</dbReference>
<reference evidence="4" key="2">
    <citation type="submission" date="2019-09" db="UniProtKB">
        <authorList>
            <consortium name="WormBaseParasite"/>
        </authorList>
    </citation>
    <scope>IDENTIFICATION</scope>
</reference>
<dbReference type="SUPFAM" id="SSF56672">
    <property type="entry name" value="DNA/RNA polymerases"/>
    <property type="match status" value="1"/>
</dbReference>
<dbReference type="InterPro" id="IPR043502">
    <property type="entry name" value="DNA/RNA_pol_sf"/>
</dbReference>
<reference evidence="2 3" key="1">
    <citation type="submission" date="2018-11" db="EMBL/GenBank/DDBJ databases">
        <authorList>
            <consortium name="Pathogen Informatics"/>
        </authorList>
    </citation>
    <scope>NUCLEOTIDE SEQUENCE [LARGE SCALE GENOMIC DNA]</scope>
</reference>
<dbReference type="WBParaSite" id="HPBE_0001253601-mRNA-1">
    <property type="protein sequence ID" value="HPBE_0001253601-mRNA-1"/>
    <property type="gene ID" value="HPBE_0001253601"/>
</dbReference>
<dbReference type="OrthoDB" id="5845191at2759"/>
<proteinExistence type="predicted"/>
<dbReference type="AlphaFoldDB" id="A0A183FVX9"/>
<feature type="domain" description="Reverse transcriptase" evidence="1">
    <location>
        <begin position="234"/>
        <end position="437"/>
    </location>
</feature>
<gene>
    <name evidence="2" type="ORF">HPBE_LOCUS12537</name>
</gene>
<keyword evidence="3" id="KW-1185">Reference proteome</keyword>
<evidence type="ECO:0000313" key="2">
    <source>
        <dbReference type="EMBL" id="VDO92577.1"/>
    </source>
</evidence>
<evidence type="ECO:0000259" key="1">
    <source>
        <dbReference type="PROSITE" id="PS50878"/>
    </source>
</evidence>
<protein>
    <submittedName>
        <fullName evidence="4">Reverse transcriptase domain-containing protein</fullName>
    </submittedName>
</protein>
<dbReference type="PROSITE" id="PS50878">
    <property type="entry name" value="RT_POL"/>
    <property type="match status" value="1"/>
</dbReference>
<evidence type="ECO:0000313" key="3">
    <source>
        <dbReference type="Proteomes" id="UP000050761"/>
    </source>
</evidence>
<evidence type="ECO:0000313" key="4">
    <source>
        <dbReference type="WBParaSite" id="HPBE_0001253601-mRNA-1"/>
    </source>
</evidence>
<name>A0A183FVX9_HELPZ</name>
<dbReference type="Pfam" id="PF00078">
    <property type="entry name" value="RVT_1"/>
    <property type="match status" value="1"/>
</dbReference>
<dbReference type="PANTHER" id="PTHR19446">
    <property type="entry name" value="REVERSE TRANSCRIPTASES"/>
    <property type="match status" value="1"/>
</dbReference>
<accession>A0A3P8A7H7</accession>
<dbReference type="Proteomes" id="UP000050761">
    <property type="component" value="Unassembled WGS sequence"/>
</dbReference>
<organism evidence="3 4">
    <name type="scientific">Heligmosomoides polygyrus</name>
    <name type="common">Parasitic roundworm</name>
    <dbReference type="NCBI Taxonomy" id="6339"/>
    <lineage>
        <taxon>Eukaryota</taxon>
        <taxon>Metazoa</taxon>
        <taxon>Ecdysozoa</taxon>
        <taxon>Nematoda</taxon>
        <taxon>Chromadorea</taxon>
        <taxon>Rhabditida</taxon>
        <taxon>Rhabditina</taxon>
        <taxon>Rhabditomorpha</taxon>
        <taxon>Strongyloidea</taxon>
        <taxon>Heligmosomidae</taxon>
        <taxon>Heligmosomoides</taxon>
    </lineage>
</organism>
<accession>A0A183FVX9</accession>
<dbReference type="EMBL" id="UZAH01027540">
    <property type="protein sequence ID" value="VDO92577.1"/>
    <property type="molecule type" value="Genomic_DNA"/>
</dbReference>
<dbReference type="InterPro" id="IPR000477">
    <property type="entry name" value="RT_dom"/>
</dbReference>